<dbReference type="AlphaFoldDB" id="A0A495Y1C8"/>
<dbReference type="EMBL" id="RBXT01000001">
    <property type="protein sequence ID" value="RKT78563.1"/>
    <property type="molecule type" value="Genomic_DNA"/>
</dbReference>
<evidence type="ECO:0000313" key="2">
    <source>
        <dbReference type="Proteomes" id="UP000278440"/>
    </source>
</evidence>
<reference evidence="1 2" key="1">
    <citation type="submission" date="2018-10" db="EMBL/GenBank/DDBJ databases">
        <title>Sequencing the genomes of 1000 actinobacteria strains.</title>
        <authorList>
            <person name="Klenk H.-P."/>
        </authorList>
    </citation>
    <scope>NUCLEOTIDE SEQUENCE [LARGE SCALE GENOMIC DNA]</scope>
    <source>
        <strain evidence="1 2">DSM 44267</strain>
    </source>
</reference>
<protein>
    <submittedName>
        <fullName evidence="1">Uncharacterized protein</fullName>
    </submittedName>
</protein>
<organism evidence="1 2">
    <name type="scientific">Terracoccus luteus</name>
    <dbReference type="NCBI Taxonomy" id="53356"/>
    <lineage>
        <taxon>Bacteria</taxon>
        <taxon>Bacillati</taxon>
        <taxon>Actinomycetota</taxon>
        <taxon>Actinomycetes</taxon>
        <taxon>Micrococcales</taxon>
        <taxon>Intrasporangiaceae</taxon>
        <taxon>Terracoccus</taxon>
    </lineage>
</organism>
<keyword evidence="2" id="KW-1185">Reference proteome</keyword>
<evidence type="ECO:0000313" key="1">
    <source>
        <dbReference type="EMBL" id="RKT78563.1"/>
    </source>
</evidence>
<sequence>MLSTLLLNLASNETVTTVITVIGNIWSWNPR</sequence>
<proteinExistence type="predicted"/>
<gene>
    <name evidence="1" type="ORF">DFJ68_2010</name>
</gene>
<accession>A0A495Y1C8</accession>
<comment type="caution">
    <text evidence="1">The sequence shown here is derived from an EMBL/GenBank/DDBJ whole genome shotgun (WGS) entry which is preliminary data.</text>
</comment>
<name>A0A495Y1C8_9MICO</name>
<dbReference type="Proteomes" id="UP000278440">
    <property type="component" value="Unassembled WGS sequence"/>
</dbReference>